<dbReference type="EMBL" id="BPQB01000052">
    <property type="protein sequence ID" value="GJE95752.1"/>
    <property type="molecule type" value="Genomic_DNA"/>
</dbReference>
<reference evidence="2 3" key="1">
    <citation type="submission" date="2021-08" db="EMBL/GenBank/DDBJ databases">
        <title>Draft Genome Sequence of Phanerochaete sordida strain YK-624.</title>
        <authorList>
            <person name="Mori T."/>
            <person name="Dohra H."/>
            <person name="Suzuki T."/>
            <person name="Kawagishi H."/>
            <person name="Hirai H."/>
        </authorList>
    </citation>
    <scope>NUCLEOTIDE SEQUENCE [LARGE SCALE GENOMIC DNA]</scope>
    <source>
        <strain evidence="2 3">YK-624</strain>
    </source>
</reference>
<evidence type="ECO:0000313" key="2">
    <source>
        <dbReference type="EMBL" id="GJE95752.1"/>
    </source>
</evidence>
<proteinExistence type="predicted"/>
<comment type="caution">
    <text evidence="2">The sequence shown here is derived from an EMBL/GenBank/DDBJ whole genome shotgun (WGS) entry which is preliminary data.</text>
</comment>
<dbReference type="Proteomes" id="UP000703269">
    <property type="component" value="Unassembled WGS sequence"/>
</dbReference>
<sequence length="127" mass="13735">MDGASTVPRKRTHDVFGCPRMRITTDGISSQGGHAHSLDAAAPSGSTTSHTREHDIQSPCCLPRALRFDLSDEEDDDTVLVYCWRRSPWCLHSVPQSLAPAALRYEPAPTSTPAAAVSHPALVTTRT</sequence>
<dbReference type="AlphaFoldDB" id="A0A9P3GHK6"/>
<evidence type="ECO:0000313" key="3">
    <source>
        <dbReference type="Proteomes" id="UP000703269"/>
    </source>
</evidence>
<organism evidence="2 3">
    <name type="scientific">Phanerochaete sordida</name>
    <dbReference type="NCBI Taxonomy" id="48140"/>
    <lineage>
        <taxon>Eukaryota</taxon>
        <taxon>Fungi</taxon>
        <taxon>Dikarya</taxon>
        <taxon>Basidiomycota</taxon>
        <taxon>Agaricomycotina</taxon>
        <taxon>Agaricomycetes</taxon>
        <taxon>Polyporales</taxon>
        <taxon>Phanerochaetaceae</taxon>
        <taxon>Phanerochaete</taxon>
    </lineage>
</organism>
<accession>A0A9P3GHK6</accession>
<feature type="region of interest" description="Disordered" evidence="1">
    <location>
        <begin position="26"/>
        <end position="56"/>
    </location>
</feature>
<protein>
    <submittedName>
        <fullName evidence="2">Uncharacterized protein</fullName>
    </submittedName>
</protein>
<gene>
    <name evidence="2" type="ORF">PsYK624_119390</name>
</gene>
<evidence type="ECO:0000256" key="1">
    <source>
        <dbReference type="SAM" id="MobiDB-lite"/>
    </source>
</evidence>
<name>A0A9P3GHK6_9APHY</name>
<keyword evidence="3" id="KW-1185">Reference proteome</keyword>